<accession>A0A1H1NSY0</accession>
<gene>
    <name evidence="3" type="ORF">SAMN04488552_1847</name>
</gene>
<evidence type="ECO:0000313" key="3">
    <source>
        <dbReference type="EMBL" id="SDS02043.1"/>
    </source>
</evidence>
<reference evidence="3 4" key="1">
    <citation type="submission" date="2016-10" db="EMBL/GenBank/DDBJ databases">
        <authorList>
            <person name="Varghese N."/>
            <person name="Submissions S."/>
        </authorList>
    </citation>
    <scope>NUCLEOTIDE SEQUENCE [LARGE SCALE GENOMIC DNA]</scope>
    <source>
        <strain evidence="3 4">Mar_2010_102</strain>
    </source>
</reference>
<dbReference type="AlphaFoldDB" id="A0A1H1NSY0"/>
<dbReference type="STRING" id="1250231.SAMN04488552_1847"/>
<dbReference type="Gene3D" id="3.40.30.10">
    <property type="entry name" value="Glutaredoxin"/>
    <property type="match status" value="1"/>
</dbReference>
<feature type="chain" id="PRO_5009255802" evidence="1">
    <location>
        <begin position="20"/>
        <end position="180"/>
    </location>
</feature>
<dbReference type="RefSeq" id="WP_089662140.1">
    <property type="nucleotide sequence ID" value="NZ_LT629745.1"/>
</dbReference>
<dbReference type="Pfam" id="PF13098">
    <property type="entry name" value="Thioredoxin_2"/>
    <property type="match status" value="1"/>
</dbReference>
<evidence type="ECO:0000256" key="1">
    <source>
        <dbReference type="SAM" id="SignalP"/>
    </source>
</evidence>
<protein>
    <submittedName>
        <fullName evidence="3">Thioredoxin-related protein</fullName>
    </submittedName>
</protein>
<feature type="signal peptide" evidence="1">
    <location>
        <begin position="1"/>
        <end position="19"/>
    </location>
</feature>
<dbReference type="EMBL" id="LT629745">
    <property type="protein sequence ID" value="SDS02043.1"/>
    <property type="molecule type" value="Genomic_DNA"/>
</dbReference>
<dbReference type="Proteomes" id="UP000198858">
    <property type="component" value="Chromosome I"/>
</dbReference>
<evidence type="ECO:0000259" key="2">
    <source>
        <dbReference type="Pfam" id="PF13098"/>
    </source>
</evidence>
<organism evidence="3 4">
    <name type="scientific">Christiangramia echinicola</name>
    <dbReference type="NCBI Taxonomy" id="279359"/>
    <lineage>
        <taxon>Bacteria</taxon>
        <taxon>Pseudomonadati</taxon>
        <taxon>Bacteroidota</taxon>
        <taxon>Flavobacteriia</taxon>
        <taxon>Flavobacteriales</taxon>
        <taxon>Flavobacteriaceae</taxon>
        <taxon>Christiangramia</taxon>
    </lineage>
</organism>
<keyword evidence="1" id="KW-0732">Signal</keyword>
<sequence>MKKILFLVFIISSLSAIQAQEINWMSMNEALEAQKKAPRKIFVDAYTTWCGPCKLLDKNTFTNKDVVKYINKHYYAVKFNAEGNEVIKFKDKVFKNPGYDPEKKGRNAVHEFAIAMGVSAYPTMVFFDENAGFLSPVKGYLTPQKLEIFLKIFATDDYKQVKTDEEWKKYQEEFEGTFSS</sequence>
<dbReference type="SUPFAM" id="SSF52833">
    <property type="entry name" value="Thioredoxin-like"/>
    <property type="match status" value="1"/>
</dbReference>
<dbReference type="PRINTS" id="PR00421">
    <property type="entry name" value="THIOREDOXIN"/>
</dbReference>
<dbReference type="InterPro" id="IPR012336">
    <property type="entry name" value="Thioredoxin-like_fold"/>
</dbReference>
<dbReference type="InterPro" id="IPR036249">
    <property type="entry name" value="Thioredoxin-like_sf"/>
</dbReference>
<proteinExistence type="predicted"/>
<name>A0A1H1NSY0_9FLAO</name>
<evidence type="ECO:0000313" key="4">
    <source>
        <dbReference type="Proteomes" id="UP000198858"/>
    </source>
</evidence>
<feature type="domain" description="Thioredoxin-like fold" evidence="2">
    <location>
        <begin position="37"/>
        <end position="149"/>
    </location>
</feature>
<keyword evidence="4" id="KW-1185">Reference proteome</keyword>